<name>A0A238VGA4_9PSEU</name>
<evidence type="ECO:0000256" key="2">
    <source>
        <dbReference type="SAM" id="SignalP"/>
    </source>
</evidence>
<evidence type="ECO:0000256" key="1">
    <source>
        <dbReference type="SAM" id="MobiDB-lite"/>
    </source>
</evidence>
<dbReference type="RefSeq" id="WP_089299824.1">
    <property type="nucleotide sequence ID" value="NZ_FZNW01000002.1"/>
</dbReference>
<gene>
    <name evidence="3" type="ORF">SAMN06265360_102193</name>
</gene>
<evidence type="ECO:0000313" key="4">
    <source>
        <dbReference type="Proteomes" id="UP000198348"/>
    </source>
</evidence>
<feature type="compositionally biased region" description="Acidic residues" evidence="1">
    <location>
        <begin position="212"/>
        <end position="225"/>
    </location>
</feature>
<evidence type="ECO:0000313" key="3">
    <source>
        <dbReference type="EMBL" id="SNR33097.1"/>
    </source>
</evidence>
<protein>
    <submittedName>
        <fullName evidence="3">Uncharacterized protein</fullName>
    </submittedName>
</protein>
<feature type="signal peptide" evidence="2">
    <location>
        <begin position="1"/>
        <end position="32"/>
    </location>
</feature>
<organism evidence="3 4">
    <name type="scientific">Haloechinothrix alba</name>
    <dbReference type="NCBI Taxonomy" id="664784"/>
    <lineage>
        <taxon>Bacteria</taxon>
        <taxon>Bacillati</taxon>
        <taxon>Actinomycetota</taxon>
        <taxon>Actinomycetes</taxon>
        <taxon>Pseudonocardiales</taxon>
        <taxon>Pseudonocardiaceae</taxon>
        <taxon>Haloechinothrix</taxon>
    </lineage>
</organism>
<feature type="compositionally biased region" description="Low complexity" evidence="1">
    <location>
        <begin position="238"/>
        <end position="252"/>
    </location>
</feature>
<keyword evidence="2" id="KW-0732">Signal</keyword>
<dbReference type="EMBL" id="FZNW01000002">
    <property type="protein sequence ID" value="SNR33097.1"/>
    <property type="molecule type" value="Genomic_DNA"/>
</dbReference>
<feature type="compositionally biased region" description="Gly residues" evidence="1">
    <location>
        <begin position="227"/>
        <end position="237"/>
    </location>
</feature>
<proteinExistence type="predicted"/>
<reference evidence="4" key="1">
    <citation type="submission" date="2017-06" db="EMBL/GenBank/DDBJ databases">
        <authorList>
            <person name="Varghese N."/>
            <person name="Submissions S."/>
        </authorList>
    </citation>
    <scope>NUCLEOTIDE SEQUENCE [LARGE SCALE GENOMIC DNA]</scope>
    <source>
        <strain evidence="4">DSM 45207</strain>
    </source>
</reference>
<accession>A0A238VGA4</accession>
<feature type="chain" id="PRO_5012692295" evidence="2">
    <location>
        <begin position="33"/>
        <end position="261"/>
    </location>
</feature>
<keyword evidence="4" id="KW-1185">Reference proteome</keyword>
<feature type="region of interest" description="Disordered" evidence="1">
    <location>
        <begin position="204"/>
        <end position="261"/>
    </location>
</feature>
<sequence>MTRRANVRAGAAALGAATAAGAVVLGALSAGAEEGGSEAFGVELDGAIEFGPEPHVVYAGGETASDSRAGIELPNDLGRIGVADVRAGQDESSARLTDIELHSADGPLELSALEVRCRGDEGGISALELADVSEGIELPEGVEAPEELQPGEIEPDTELGVPGVVTVTFNKQGTGPDGALTVAGLVLDIEATGQVVTFGSVTCAGGGTGDGDPGDGDGDPGDSDGDPGSGGDDGTGDPGAAPAKPTATAPAPVTTRLPVTG</sequence>
<dbReference type="Proteomes" id="UP000198348">
    <property type="component" value="Unassembled WGS sequence"/>
</dbReference>
<dbReference type="OrthoDB" id="3626138at2"/>
<dbReference type="AlphaFoldDB" id="A0A238VGA4"/>